<feature type="region of interest" description="Disordered" evidence="1">
    <location>
        <begin position="635"/>
        <end position="692"/>
    </location>
</feature>
<feature type="chain" id="PRO_5013369135" description="VWFA domain-containing protein" evidence="2">
    <location>
        <begin position="19"/>
        <end position="728"/>
    </location>
</feature>
<feature type="domain" description="VWFA" evidence="3">
    <location>
        <begin position="183"/>
        <end position="356"/>
    </location>
</feature>
<reference evidence="4 5" key="1">
    <citation type="journal article" date="2015" name="Plant Cell">
        <title>Oil accumulation by the oleaginous diatom Fistulifera solaris as revealed by the genome and transcriptome.</title>
        <authorList>
            <person name="Tanaka T."/>
            <person name="Maeda Y."/>
            <person name="Veluchamy A."/>
            <person name="Tanaka M."/>
            <person name="Abida H."/>
            <person name="Marechal E."/>
            <person name="Bowler C."/>
            <person name="Muto M."/>
            <person name="Sunaga Y."/>
            <person name="Tanaka M."/>
            <person name="Yoshino T."/>
            <person name="Taniguchi T."/>
            <person name="Fukuda Y."/>
            <person name="Nemoto M."/>
            <person name="Matsumoto M."/>
            <person name="Wong P.S."/>
            <person name="Aburatani S."/>
            <person name="Fujibuchi W."/>
        </authorList>
    </citation>
    <scope>NUCLEOTIDE SEQUENCE [LARGE SCALE GENOMIC DNA]</scope>
    <source>
        <strain evidence="4 5">JPCC DA0580</strain>
    </source>
</reference>
<accession>A0A1Z5JV24</accession>
<keyword evidence="5" id="KW-1185">Reference proteome</keyword>
<dbReference type="PANTHER" id="PTHR10166:SF37">
    <property type="entry name" value="STOLID, ISOFORM H"/>
    <property type="match status" value="1"/>
</dbReference>
<feature type="region of interest" description="Disordered" evidence="1">
    <location>
        <begin position="499"/>
        <end position="519"/>
    </location>
</feature>
<evidence type="ECO:0000313" key="5">
    <source>
        <dbReference type="Proteomes" id="UP000198406"/>
    </source>
</evidence>
<dbReference type="SMART" id="SM00327">
    <property type="entry name" value="VWA"/>
    <property type="match status" value="1"/>
</dbReference>
<organism evidence="4 5">
    <name type="scientific">Fistulifera solaris</name>
    <name type="common">Oleaginous diatom</name>
    <dbReference type="NCBI Taxonomy" id="1519565"/>
    <lineage>
        <taxon>Eukaryota</taxon>
        <taxon>Sar</taxon>
        <taxon>Stramenopiles</taxon>
        <taxon>Ochrophyta</taxon>
        <taxon>Bacillariophyta</taxon>
        <taxon>Bacillariophyceae</taxon>
        <taxon>Bacillariophycidae</taxon>
        <taxon>Naviculales</taxon>
        <taxon>Naviculaceae</taxon>
        <taxon>Fistulifera</taxon>
    </lineage>
</organism>
<dbReference type="GO" id="GO:0005891">
    <property type="term" value="C:voltage-gated calcium channel complex"/>
    <property type="evidence" value="ECO:0007669"/>
    <property type="project" value="TreeGrafter"/>
</dbReference>
<feature type="compositionally biased region" description="Polar residues" evidence="1">
    <location>
        <begin position="547"/>
        <end position="565"/>
    </location>
</feature>
<dbReference type="GO" id="GO:0005245">
    <property type="term" value="F:voltage-gated calcium channel activity"/>
    <property type="evidence" value="ECO:0007669"/>
    <property type="project" value="TreeGrafter"/>
</dbReference>
<sequence length="728" mass="79025">MKLKRALKFLLLGTSVYGLNTTSFDEEATLWERKVLTLRDIIEREFARRCDSLSTCEGKNYHECDSELPNPTCPLSNDIFIEECGVGCSGWMDETTSIYRPPPNRTLTDKRFIEDICVGRVVADWYKEQMLQDDELGVSPWAAYFGSKEGAFQIVPGRPSKVCGAYDCTSRDWYVGGSSGPKNVVLVLDKSGSMGQGQRFRLMKAAAARVINTLTPSDRVAVVFFDKAVNALADQGEYLLPATKENKQMLVNLIEKEEKGDGTDMYEGMKKAFDILDESSEKGVAVNCNSAILFISDGIVKPSDTDGPDVLKAMVEERINNTAAASGNPLKLFTYSVANGDEEEQDNGQSFLAELACLVDGFWANIGSDDKIVAALSGYYLVFAAGLGSSENSQRTAWTEPYEFWNGEIGITVSAAVYDQSVTPARFIGVVGIDILHKPLIGTFADANEAISRLARRSIESCPRFTATPCELEAIRYATGGEQCMAASECLQNIQQAAHPTCPDSSLHPKNLNANNNKEGRSYQGRGCCGCPSSEVLPTSPPFMKVPTSSGPHTTAPSLRPTSKPSIVEKQPDTPTKGGSDELPSAPTPPDETPLGKILGGIFGSSLFIGIVVGIYTEFRDHWIEKLVDRICNRGGEGKEESPTVGQNRNTNSNVFNVSINMSGSAGTDTAPSVHSASTSQEGSGTASSAENNDPDYSCHVCKRPFSHTQHGAHYFFKKSIYICPTCY</sequence>
<dbReference type="AlphaFoldDB" id="A0A1Z5JV24"/>
<dbReference type="Pfam" id="PF13519">
    <property type="entry name" value="VWA_2"/>
    <property type="match status" value="1"/>
</dbReference>
<proteinExistence type="predicted"/>
<dbReference type="InterPro" id="IPR051173">
    <property type="entry name" value="Ca_channel_alpha-2/delta"/>
</dbReference>
<dbReference type="InParanoid" id="A0A1Z5JV24"/>
<name>A0A1Z5JV24_FISSO</name>
<feature type="signal peptide" evidence="2">
    <location>
        <begin position="1"/>
        <end position="18"/>
    </location>
</feature>
<evidence type="ECO:0000313" key="4">
    <source>
        <dbReference type="EMBL" id="GAX17887.1"/>
    </source>
</evidence>
<dbReference type="Gene3D" id="3.30.450.20">
    <property type="entry name" value="PAS domain"/>
    <property type="match status" value="1"/>
</dbReference>
<dbReference type="PROSITE" id="PS50234">
    <property type="entry name" value="VWFA"/>
    <property type="match status" value="1"/>
</dbReference>
<dbReference type="InterPro" id="IPR036465">
    <property type="entry name" value="vWFA_dom_sf"/>
</dbReference>
<feature type="compositionally biased region" description="Polar residues" evidence="1">
    <location>
        <begin position="644"/>
        <end position="692"/>
    </location>
</feature>
<gene>
    <name evidence="4" type="ORF">FisN_18Hu091</name>
</gene>
<comment type="caution">
    <text evidence="4">The sequence shown here is derived from an EMBL/GenBank/DDBJ whole genome shotgun (WGS) entry which is preliminary data.</text>
</comment>
<dbReference type="Proteomes" id="UP000198406">
    <property type="component" value="Unassembled WGS sequence"/>
</dbReference>
<evidence type="ECO:0000259" key="3">
    <source>
        <dbReference type="PROSITE" id="PS50234"/>
    </source>
</evidence>
<dbReference type="Gene3D" id="3.40.50.410">
    <property type="entry name" value="von Willebrand factor, type A domain"/>
    <property type="match status" value="1"/>
</dbReference>
<dbReference type="PANTHER" id="PTHR10166">
    <property type="entry name" value="VOLTAGE-DEPENDENT CALCIUM CHANNEL SUBUNIT ALPHA-2/DELTA-RELATED"/>
    <property type="match status" value="1"/>
</dbReference>
<dbReference type="SUPFAM" id="SSF53300">
    <property type="entry name" value="vWA-like"/>
    <property type="match status" value="1"/>
</dbReference>
<evidence type="ECO:0000256" key="1">
    <source>
        <dbReference type="SAM" id="MobiDB-lite"/>
    </source>
</evidence>
<dbReference type="InterPro" id="IPR002035">
    <property type="entry name" value="VWF_A"/>
</dbReference>
<dbReference type="EMBL" id="BDSP01000123">
    <property type="protein sequence ID" value="GAX17887.1"/>
    <property type="molecule type" value="Genomic_DNA"/>
</dbReference>
<feature type="region of interest" description="Disordered" evidence="1">
    <location>
        <begin position="540"/>
        <end position="594"/>
    </location>
</feature>
<evidence type="ECO:0000256" key="2">
    <source>
        <dbReference type="SAM" id="SignalP"/>
    </source>
</evidence>
<protein>
    <recommendedName>
        <fullName evidence="3">VWFA domain-containing protein</fullName>
    </recommendedName>
</protein>
<keyword evidence="2" id="KW-0732">Signal</keyword>
<dbReference type="OrthoDB" id="202775at2759"/>